<dbReference type="InterPro" id="IPR019819">
    <property type="entry name" value="Carboxylesterase_B_CS"/>
</dbReference>
<keyword evidence="5" id="KW-0325">Glycoprotein</keyword>
<sequence length="537" mass="61203">MTKVLVQQGWLEGEKKELVTKDGHFYSFKGVPYAAPPIGKLRFKAPQPPIPWDEVRKATQHGPVCPQYDFFANRFIEGNEDCLYLNVYTPELQPPKPLPVMVYIHGGVFKSGSGNDDFYGPDFLVKQGVILVTVNYRLEVLGFLCLDTEDVPGNAGMKDQVAALRWVKSNIDRFGGDPNNVTLFGQSAGGAATAYHVLSPMSKGLFKRAIAMSGVPNCDWCENFEPKERAFKLGKQLGLDTDNPDKLLEFFQSLPVEKLVDTGPCLLAFEDVLNMEAGKTNYFVPVAEKDFGQEFFLNEDPFEALKAGRVNEVDLMIGYTSEEALFIAGMAQPDYLTRFENWPELLVPKKVSYNVPQRKILELGKRIKEHYFGKKAINEKSVKEFINFFSQTGFTYHIQRFVQRIPKLRNTKRYFYLFDMRSDRNFFARRAETEFGLTGASHLDDCLYLFQANAFPLKVDTQSKAYSLIQKTCLLFTNFAKYGDPTPDASLGVRWPEFDAREQRYLRIAEQFEVGDHLHTDMVDFWRGVDDDAGIEF</sequence>
<dbReference type="AlphaFoldDB" id="A0A109QN31"/>
<evidence type="ECO:0000256" key="2">
    <source>
        <dbReference type="ARBA" id="ARBA00022487"/>
    </source>
</evidence>
<dbReference type="GO" id="GO:0052689">
    <property type="term" value="F:carboxylic ester hydrolase activity"/>
    <property type="evidence" value="ECO:0007669"/>
    <property type="project" value="UniProtKB-KW"/>
</dbReference>
<accession>A0A109QN31</accession>
<dbReference type="PROSITE" id="PS00941">
    <property type="entry name" value="CARBOXYLESTERASE_B_2"/>
    <property type="match status" value="1"/>
</dbReference>
<reference evidence="8" key="1">
    <citation type="journal article" date="2016" name="Gene">
        <title>Identification of biotransformation enzymes in the antennae of codling moth Cydia pomonella.</title>
        <authorList>
            <person name="Huang X."/>
            <person name="Liu L."/>
            <person name="Su X."/>
            <person name="Feng J."/>
        </authorList>
    </citation>
    <scope>NUCLEOTIDE SEQUENCE</scope>
</reference>
<proteinExistence type="evidence at transcript level"/>
<keyword evidence="2" id="KW-0719">Serine esterase</keyword>
<keyword evidence="4" id="KW-1015">Disulfide bond</keyword>
<keyword evidence="3 6" id="KW-0378">Hydrolase</keyword>
<dbReference type="InterPro" id="IPR002018">
    <property type="entry name" value="CarbesteraseB"/>
</dbReference>
<dbReference type="PANTHER" id="PTHR43142:SF1">
    <property type="entry name" value="CARBOXYLIC ESTER HYDROLASE"/>
    <property type="match status" value="1"/>
</dbReference>
<evidence type="ECO:0000313" key="8">
    <source>
        <dbReference type="EMBL" id="AMB19667.1"/>
    </source>
</evidence>
<dbReference type="Pfam" id="PF00135">
    <property type="entry name" value="COesterase"/>
    <property type="match status" value="1"/>
</dbReference>
<evidence type="ECO:0000256" key="6">
    <source>
        <dbReference type="RuleBase" id="RU361235"/>
    </source>
</evidence>
<protein>
    <recommendedName>
        <fullName evidence="6">Carboxylic ester hydrolase</fullName>
        <ecNumber evidence="6">3.1.1.-</ecNumber>
    </recommendedName>
</protein>
<dbReference type="SUPFAM" id="SSF53474">
    <property type="entry name" value="alpha/beta-Hydrolases"/>
    <property type="match status" value="1"/>
</dbReference>
<feature type="domain" description="Carboxylesterase type B" evidence="7">
    <location>
        <begin position="3"/>
        <end position="526"/>
    </location>
</feature>
<evidence type="ECO:0000259" key="7">
    <source>
        <dbReference type="Pfam" id="PF00135"/>
    </source>
</evidence>
<evidence type="ECO:0000256" key="1">
    <source>
        <dbReference type="ARBA" id="ARBA00005964"/>
    </source>
</evidence>
<name>A0A109QN31_CYDPO</name>
<dbReference type="PANTHER" id="PTHR43142">
    <property type="entry name" value="CARBOXYLIC ESTER HYDROLASE"/>
    <property type="match status" value="1"/>
</dbReference>
<dbReference type="InterPro" id="IPR019826">
    <property type="entry name" value="Carboxylesterase_B_AS"/>
</dbReference>
<comment type="similarity">
    <text evidence="1 6">Belongs to the type-B carboxylesterase/lipase family.</text>
</comment>
<organism evidence="8">
    <name type="scientific">Cydia pomonella</name>
    <name type="common">Codling moth</name>
    <dbReference type="NCBI Taxonomy" id="82600"/>
    <lineage>
        <taxon>Eukaryota</taxon>
        <taxon>Metazoa</taxon>
        <taxon>Ecdysozoa</taxon>
        <taxon>Arthropoda</taxon>
        <taxon>Hexapoda</taxon>
        <taxon>Insecta</taxon>
        <taxon>Pterygota</taxon>
        <taxon>Neoptera</taxon>
        <taxon>Endopterygota</taxon>
        <taxon>Lepidoptera</taxon>
        <taxon>Glossata</taxon>
        <taxon>Ditrysia</taxon>
        <taxon>Tortricoidea</taxon>
        <taxon>Tortricidae</taxon>
        <taxon>Olethreutinae</taxon>
        <taxon>Grapholitini</taxon>
        <taxon>Cydia</taxon>
    </lineage>
</organism>
<evidence type="ECO:0000256" key="5">
    <source>
        <dbReference type="ARBA" id="ARBA00023180"/>
    </source>
</evidence>
<dbReference type="ESTHER" id="cydpo-a0a109qn31">
    <property type="family name" value="Carb_B_Arthropoda"/>
</dbReference>
<dbReference type="Gene3D" id="3.40.50.1820">
    <property type="entry name" value="alpha/beta hydrolase"/>
    <property type="match status" value="1"/>
</dbReference>
<dbReference type="EMBL" id="KU215373">
    <property type="protein sequence ID" value="AMB19667.1"/>
    <property type="molecule type" value="mRNA"/>
</dbReference>
<dbReference type="InterPro" id="IPR029058">
    <property type="entry name" value="AB_hydrolase_fold"/>
</dbReference>
<dbReference type="PROSITE" id="PS00122">
    <property type="entry name" value="CARBOXYLESTERASE_B_1"/>
    <property type="match status" value="1"/>
</dbReference>
<dbReference type="EC" id="3.1.1.-" evidence="6"/>
<evidence type="ECO:0000256" key="3">
    <source>
        <dbReference type="ARBA" id="ARBA00022801"/>
    </source>
</evidence>
<evidence type="ECO:0000256" key="4">
    <source>
        <dbReference type="ARBA" id="ARBA00023157"/>
    </source>
</evidence>